<evidence type="ECO:0000313" key="1">
    <source>
        <dbReference type="EMBL" id="CAD7433374.1"/>
    </source>
</evidence>
<protein>
    <submittedName>
        <fullName evidence="1">Uncharacterized protein</fullName>
    </submittedName>
</protein>
<proteinExistence type="predicted"/>
<sequence length="114" mass="12728">MMSLNAASLCSRRQCCCGALKHTLKFQQKDSNYGGDGRFFECLKRVLVIANGRKIIGRITYREENTTSLALTRHDNPHVLGPSSSLLGQNMAPILAQSTNNWPNCAFIGRQEER</sequence>
<dbReference type="AlphaFoldDB" id="A0A7R9HT40"/>
<accession>A0A7R9HT40</accession>
<dbReference type="EMBL" id="OB796387">
    <property type="protein sequence ID" value="CAD7433374.1"/>
    <property type="molecule type" value="Genomic_DNA"/>
</dbReference>
<gene>
    <name evidence="1" type="ORF">TMSB3V08_LOCUS10051</name>
</gene>
<organism evidence="1">
    <name type="scientific">Timema monikensis</name>
    <dbReference type="NCBI Taxonomy" id="170555"/>
    <lineage>
        <taxon>Eukaryota</taxon>
        <taxon>Metazoa</taxon>
        <taxon>Ecdysozoa</taxon>
        <taxon>Arthropoda</taxon>
        <taxon>Hexapoda</taxon>
        <taxon>Insecta</taxon>
        <taxon>Pterygota</taxon>
        <taxon>Neoptera</taxon>
        <taxon>Polyneoptera</taxon>
        <taxon>Phasmatodea</taxon>
        <taxon>Timematodea</taxon>
        <taxon>Timematoidea</taxon>
        <taxon>Timematidae</taxon>
        <taxon>Timema</taxon>
    </lineage>
</organism>
<name>A0A7R9HT40_9NEOP</name>
<reference evidence="1" key="1">
    <citation type="submission" date="2020-11" db="EMBL/GenBank/DDBJ databases">
        <authorList>
            <person name="Tran Van P."/>
        </authorList>
    </citation>
    <scope>NUCLEOTIDE SEQUENCE</scope>
</reference>